<dbReference type="SUPFAM" id="SSF55347">
    <property type="entry name" value="Glyceraldehyde-3-phosphate dehydrogenase-like, C-terminal domain"/>
    <property type="match status" value="1"/>
</dbReference>
<feature type="compositionally biased region" description="Gly residues" evidence="3">
    <location>
        <begin position="349"/>
        <end position="363"/>
    </location>
</feature>
<evidence type="ECO:0000313" key="7">
    <source>
        <dbReference type="Proteomes" id="UP000623010"/>
    </source>
</evidence>
<evidence type="ECO:0000259" key="5">
    <source>
        <dbReference type="Pfam" id="PF22725"/>
    </source>
</evidence>
<dbReference type="Pfam" id="PF01408">
    <property type="entry name" value="GFO_IDH_MocA"/>
    <property type="match status" value="1"/>
</dbReference>
<dbReference type="InterPro" id="IPR036291">
    <property type="entry name" value="NAD(P)-bd_dom_sf"/>
</dbReference>
<protein>
    <recommendedName>
        <fullName evidence="8">Oxidoreductase</fullName>
    </recommendedName>
</protein>
<feature type="domain" description="GFO/IDH/MocA-like oxidoreductase" evidence="5">
    <location>
        <begin position="160"/>
        <end position="275"/>
    </location>
</feature>
<dbReference type="SUPFAM" id="SSF51735">
    <property type="entry name" value="NAD(P)-binding Rossmann-fold domains"/>
    <property type="match status" value="1"/>
</dbReference>
<evidence type="ECO:0000256" key="2">
    <source>
        <dbReference type="ARBA" id="ARBA00023002"/>
    </source>
</evidence>
<gene>
    <name evidence="6" type="ORF">GCM10010389_19590</name>
</gene>
<reference evidence="6" key="2">
    <citation type="submission" date="2020-09" db="EMBL/GenBank/DDBJ databases">
        <authorList>
            <person name="Sun Q."/>
            <person name="Ohkuma M."/>
        </authorList>
    </citation>
    <scope>NUCLEOTIDE SEQUENCE</scope>
    <source>
        <strain evidence="6">JCM 5016</strain>
    </source>
</reference>
<evidence type="ECO:0000256" key="1">
    <source>
        <dbReference type="ARBA" id="ARBA00010928"/>
    </source>
</evidence>
<accession>A0A918R1M1</accession>
<comment type="similarity">
    <text evidence="1">Belongs to the Gfo/Idh/MocA family.</text>
</comment>
<feature type="compositionally biased region" description="Low complexity" evidence="3">
    <location>
        <begin position="391"/>
        <end position="419"/>
    </location>
</feature>
<dbReference type="PANTHER" id="PTHR22604:SF105">
    <property type="entry name" value="TRANS-1,2-DIHYDROBENZENE-1,2-DIOL DEHYDROGENASE"/>
    <property type="match status" value="1"/>
</dbReference>
<feature type="domain" description="Gfo/Idh/MocA-like oxidoreductase N-terminal" evidence="4">
    <location>
        <begin position="32"/>
        <end position="148"/>
    </location>
</feature>
<dbReference type="Gene3D" id="3.40.50.720">
    <property type="entry name" value="NAD(P)-binding Rossmann-like Domain"/>
    <property type="match status" value="1"/>
</dbReference>
<comment type="caution">
    <text evidence="6">The sequence shown here is derived from an EMBL/GenBank/DDBJ whole genome shotgun (WGS) entry which is preliminary data.</text>
</comment>
<reference evidence="6" key="1">
    <citation type="journal article" date="2014" name="Int. J. Syst. Evol. Microbiol.">
        <title>Complete genome sequence of Corynebacterium casei LMG S-19264T (=DSM 44701T), isolated from a smear-ripened cheese.</title>
        <authorList>
            <consortium name="US DOE Joint Genome Institute (JGI-PGF)"/>
            <person name="Walter F."/>
            <person name="Albersmeier A."/>
            <person name="Kalinowski J."/>
            <person name="Ruckert C."/>
        </authorList>
    </citation>
    <scope>NUCLEOTIDE SEQUENCE</scope>
    <source>
        <strain evidence="6">JCM 5016</strain>
    </source>
</reference>
<evidence type="ECO:0000259" key="4">
    <source>
        <dbReference type="Pfam" id="PF01408"/>
    </source>
</evidence>
<sequence>MTPADPVTAPARPVPVRPASARPVSARPAPVVRIGVLGAAGIARRRMLPAFAAVPGVEVAVVASRERQRAAALTERFGGEPVEGYAGVLERDDVDAVYVPLPAALHAEWVERALLAGKHVLAEKPLTGDAARTRALLALARARGLVLRENVMFVHHAQHTAVRRLLAEGAVGRPRAFHAAFTIPELPPDDIRFRAGLGGGALLDVGLYPVRAALHLLGPGLRVAGAVLERPPGREVETSGAVLLRGPDGVTAQLTFGIGLGYRSSYEISGTVGRLCVDRAFTPPADHRPVLVLERAEGVERIVLDADDQVAGAVRDFARAVREGEGPAGPDHRETLRQALLLDAIRRTGAGGPSVSAGGGAPGRPGERGVPVLESASRGPADHGLAGEGGTSATTRGTTSAATSAATSAMTSATTSVTGRGAEAVTSPASRTAPARPETSRAVRP</sequence>
<name>A0A918R1M1_9ACTN</name>
<evidence type="ECO:0008006" key="8">
    <source>
        <dbReference type="Google" id="ProtNLM"/>
    </source>
</evidence>
<proteinExistence type="inferred from homology"/>
<dbReference type="GO" id="GO:0000166">
    <property type="term" value="F:nucleotide binding"/>
    <property type="evidence" value="ECO:0007669"/>
    <property type="project" value="InterPro"/>
</dbReference>
<dbReference type="Proteomes" id="UP000623010">
    <property type="component" value="Unassembled WGS sequence"/>
</dbReference>
<dbReference type="AlphaFoldDB" id="A0A918R1M1"/>
<dbReference type="RefSeq" id="WP_308432467.1">
    <property type="nucleotide sequence ID" value="NZ_BMWH01000005.1"/>
</dbReference>
<evidence type="ECO:0000256" key="3">
    <source>
        <dbReference type="SAM" id="MobiDB-lite"/>
    </source>
</evidence>
<dbReference type="EMBL" id="BMWH01000005">
    <property type="protein sequence ID" value="GGZ81832.1"/>
    <property type="molecule type" value="Genomic_DNA"/>
</dbReference>
<feature type="compositionally biased region" description="Low complexity" evidence="3">
    <location>
        <begin position="1"/>
        <end position="11"/>
    </location>
</feature>
<dbReference type="PANTHER" id="PTHR22604">
    <property type="entry name" value="OXIDOREDUCTASES"/>
    <property type="match status" value="1"/>
</dbReference>
<evidence type="ECO:0000313" key="6">
    <source>
        <dbReference type="EMBL" id="GGZ81832.1"/>
    </source>
</evidence>
<dbReference type="InterPro" id="IPR000683">
    <property type="entry name" value="Gfo/Idh/MocA-like_OxRdtase_N"/>
</dbReference>
<dbReference type="InterPro" id="IPR050984">
    <property type="entry name" value="Gfo/Idh/MocA_domain"/>
</dbReference>
<dbReference type="Pfam" id="PF22725">
    <property type="entry name" value="GFO_IDH_MocA_C3"/>
    <property type="match status" value="1"/>
</dbReference>
<keyword evidence="2" id="KW-0560">Oxidoreductase</keyword>
<dbReference type="GO" id="GO:0016491">
    <property type="term" value="F:oxidoreductase activity"/>
    <property type="evidence" value="ECO:0007669"/>
    <property type="project" value="UniProtKB-KW"/>
</dbReference>
<keyword evidence="7" id="KW-1185">Reference proteome</keyword>
<dbReference type="InterPro" id="IPR055170">
    <property type="entry name" value="GFO_IDH_MocA-like_dom"/>
</dbReference>
<feature type="region of interest" description="Disordered" evidence="3">
    <location>
        <begin position="1"/>
        <end position="22"/>
    </location>
</feature>
<dbReference type="Gene3D" id="3.30.360.10">
    <property type="entry name" value="Dihydrodipicolinate Reductase, domain 2"/>
    <property type="match status" value="1"/>
</dbReference>
<feature type="region of interest" description="Disordered" evidence="3">
    <location>
        <begin position="348"/>
        <end position="445"/>
    </location>
</feature>
<organism evidence="6 7">
    <name type="scientific">Streptomyces echinoruber</name>
    <dbReference type="NCBI Taxonomy" id="68898"/>
    <lineage>
        <taxon>Bacteria</taxon>
        <taxon>Bacillati</taxon>
        <taxon>Actinomycetota</taxon>
        <taxon>Actinomycetes</taxon>
        <taxon>Kitasatosporales</taxon>
        <taxon>Streptomycetaceae</taxon>
        <taxon>Streptomyces</taxon>
    </lineage>
</organism>